<dbReference type="EMBL" id="CAJVQB010016786">
    <property type="protein sequence ID" value="CAG8781463.1"/>
    <property type="molecule type" value="Genomic_DNA"/>
</dbReference>
<gene>
    <name evidence="1" type="ORF">GMARGA_LOCUS19779</name>
</gene>
<protein>
    <submittedName>
        <fullName evidence="1">34636_t:CDS:1</fullName>
    </submittedName>
</protein>
<dbReference type="Proteomes" id="UP000789901">
    <property type="component" value="Unassembled WGS sequence"/>
</dbReference>
<name>A0ABN7VK96_GIGMA</name>
<keyword evidence="2" id="KW-1185">Reference proteome</keyword>
<evidence type="ECO:0000313" key="2">
    <source>
        <dbReference type="Proteomes" id="UP000789901"/>
    </source>
</evidence>
<organism evidence="1 2">
    <name type="scientific">Gigaspora margarita</name>
    <dbReference type="NCBI Taxonomy" id="4874"/>
    <lineage>
        <taxon>Eukaryota</taxon>
        <taxon>Fungi</taxon>
        <taxon>Fungi incertae sedis</taxon>
        <taxon>Mucoromycota</taxon>
        <taxon>Glomeromycotina</taxon>
        <taxon>Glomeromycetes</taxon>
        <taxon>Diversisporales</taxon>
        <taxon>Gigasporaceae</taxon>
        <taxon>Gigaspora</taxon>
    </lineage>
</organism>
<accession>A0ABN7VK96</accession>
<feature type="non-terminal residue" evidence="1">
    <location>
        <position position="1"/>
    </location>
</feature>
<comment type="caution">
    <text evidence="1">The sequence shown here is derived from an EMBL/GenBank/DDBJ whole genome shotgun (WGS) entry which is preliminary data.</text>
</comment>
<proteinExistence type="predicted"/>
<reference evidence="1 2" key="1">
    <citation type="submission" date="2021-06" db="EMBL/GenBank/DDBJ databases">
        <authorList>
            <person name="Kallberg Y."/>
            <person name="Tangrot J."/>
            <person name="Rosling A."/>
        </authorList>
    </citation>
    <scope>NUCLEOTIDE SEQUENCE [LARGE SCALE GENOMIC DNA]</scope>
    <source>
        <strain evidence="1 2">120-4 pot B 10/14</strain>
    </source>
</reference>
<evidence type="ECO:0000313" key="1">
    <source>
        <dbReference type="EMBL" id="CAG8781463.1"/>
    </source>
</evidence>
<sequence>AMINMNVQISRYKDNLKKKNGFDLPYSFEADTPLLWWMTNFTGAKSIGLLAIKIFSITTHSANRSQISRDEENNEYVDELMISNNEGQGIFDFDLIDLVTDLVNDLEDNDTENIGDSLNTDVHMDNNFDEAKI</sequence>